<reference evidence="3" key="2">
    <citation type="journal article" date="2023" name="Science">
        <title>Genomic signatures of disease resistance in endangered staghorn corals.</title>
        <authorList>
            <person name="Vollmer S.V."/>
            <person name="Selwyn J.D."/>
            <person name="Despard B.A."/>
            <person name="Roesel C.L."/>
        </authorList>
    </citation>
    <scope>NUCLEOTIDE SEQUENCE</scope>
    <source>
        <strain evidence="3">K2</strain>
    </source>
</reference>
<keyword evidence="1" id="KW-0175">Coiled coil</keyword>
<dbReference type="InterPro" id="IPR018482">
    <property type="entry name" value="Znf-C4H2"/>
</dbReference>
<accession>A0AAD9Q9M0</accession>
<gene>
    <name evidence="3" type="ORF">P5673_020370</name>
</gene>
<dbReference type="PROSITE" id="PS51896">
    <property type="entry name" value="ZF_C4H2"/>
    <property type="match status" value="1"/>
</dbReference>
<evidence type="ECO:0000256" key="1">
    <source>
        <dbReference type="SAM" id="Coils"/>
    </source>
</evidence>
<name>A0AAD9Q9M0_ACRCE</name>
<feature type="coiled-coil region" evidence="1">
    <location>
        <begin position="46"/>
        <end position="73"/>
    </location>
</feature>
<evidence type="ECO:0000313" key="3">
    <source>
        <dbReference type="EMBL" id="KAK2557279.1"/>
    </source>
</evidence>
<dbReference type="InterPro" id="IPR044069">
    <property type="entry name" value="ZF_C4H2"/>
</dbReference>
<proteinExistence type="predicted"/>
<feature type="domain" description="C4H2-type" evidence="2">
    <location>
        <begin position="206"/>
        <end position="248"/>
    </location>
</feature>
<evidence type="ECO:0000313" key="4">
    <source>
        <dbReference type="Proteomes" id="UP001249851"/>
    </source>
</evidence>
<dbReference type="PANTHER" id="PTHR31058">
    <property type="entry name" value="ZINC FINGER C4H2 DOMAIN-CONTAINING PROTEIN"/>
    <property type="match status" value="1"/>
</dbReference>
<dbReference type="AlphaFoldDB" id="A0AAD9Q9M0"/>
<protein>
    <submittedName>
        <fullName evidence="3">Zinc finger C4H2 domain-containing protein</fullName>
    </submittedName>
</protein>
<dbReference type="EMBL" id="JARQWQ010000050">
    <property type="protein sequence ID" value="KAK2557279.1"/>
    <property type="molecule type" value="Genomic_DNA"/>
</dbReference>
<dbReference type="Pfam" id="PF10146">
    <property type="entry name" value="zf-C4H2"/>
    <property type="match status" value="1"/>
</dbReference>
<dbReference type="GO" id="GO:0045666">
    <property type="term" value="P:positive regulation of neuron differentiation"/>
    <property type="evidence" value="ECO:0007669"/>
    <property type="project" value="TreeGrafter"/>
</dbReference>
<comment type="caution">
    <text evidence="3">The sequence shown here is derived from an EMBL/GenBank/DDBJ whole genome shotgun (WGS) entry which is preliminary data.</text>
</comment>
<dbReference type="GO" id="GO:0005634">
    <property type="term" value="C:nucleus"/>
    <property type="evidence" value="ECO:0007669"/>
    <property type="project" value="TreeGrafter"/>
</dbReference>
<keyword evidence="4" id="KW-1185">Reference proteome</keyword>
<sequence length="249" mass="28436">MAMGSPARDVEDEEYMRKLETIRDIRVKSSQLDKLKSQLIHELDVAEKESKLLTDYKAEMEALLHEKMAHVEELRLIHADINLVSIKGQLNMNCLNILKMENTIKQSEAERERGLETLRRLHEEYKPLKRDIDKMRVSLGLDKIASLDEEANLAEILERAPPAWKPEPQEPPPPPPVASQLAAAAAAAQQLVTKRGPSGERHFRQQQPPPMKACLSCHQQIHRNAPICPLCKAKSRSRHPKKTKRKHED</sequence>
<reference evidence="3" key="1">
    <citation type="journal article" date="2023" name="G3 (Bethesda)">
        <title>Whole genome assembly and annotation of the endangered Caribbean coral Acropora cervicornis.</title>
        <authorList>
            <person name="Selwyn J.D."/>
            <person name="Vollmer S.V."/>
        </authorList>
    </citation>
    <scope>NUCLEOTIDE SEQUENCE</scope>
    <source>
        <strain evidence="3">K2</strain>
    </source>
</reference>
<evidence type="ECO:0000259" key="2">
    <source>
        <dbReference type="PROSITE" id="PS51896"/>
    </source>
</evidence>
<organism evidence="3 4">
    <name type="scientific">Acropora cervicornis</name>
    <name type="common">Staghorn coral</name>
    <dbReference type="NCBI Taxonomy" id="6130"/>
    <lineage>
        <taxon>Eukaryota</taxon>
        <taxon>Metazoa</taxon>
        <taxon>Cnidaria</taxon>
        <taxon>Anthozoa</taxon>
        <taxon>Hexacorallia</taxon>
        <taxon>Scleractinia</taxon>
        <taxon>Astrocoeniina</taxon>
        <taxon>Acroporidae</taxon>
        <taxon>Acropora</taxon>
    </lineage>
</organism>
<dbReference type="PANTHER" id="PTHR31058:SF2">
    <property type="entry name" value="ZINC FINGER C4H2 DOMAIN-CONTAINING PROTEIN"/>
    <property type="match status" value="1"/>
</dbReference>
<dbReference type="Proteomes" id="UP001249851">
    <property type="component" value="Unassembled WGS sequence"/>
</dbReference>